<dbReference type="GO" id="GO:0017111">
    <property type="term" value="F:ribonucleoside triphosphate phosphatase activity"/>
    <property type="evidence" value="ECO:0007669"/>
    <property type="project" value="TreeGrafter"/>
</dbReference>
<evidence type="ECO:0000256" key="7">
    <source>
        <dbReference type="PIRSR" id="PIRSR600407-2"/>
    </source>
</evidence>
<dbReference type="Gene3D" id="3.30.420.150">
    <property type="entry name" value="Exopolyphosphatase. Domain 2"/>
    <property type="match status" value="1"/>
</dbReference>
<dbReference type="GO" id="GO:0005524">
    <property type="term" value="F:ATP binding"/>
    <property type="evidence" value="ECO:0007669"/>
    <property type="project" value="UniProtKB-KW"/>
</dbReference>
<dbReference type="Gene3D" id="3.30.420.40">
    <property type="match status" value="1"/>
</dbReference>
<keyword evidence="7" id="KW-0067">ATP-binding</keyword>
<dbReference type="CDD" id="cd24040">
    <property type="entry name" value="ASKHA_NBD_GDA1"/>
    <property type="match status" value="1"/>
</dbReference>
<dbReference type="Proteomes" id="UP000053424">
    <property type="component" value="Unassembled WGS sequence"/>
</dbReference>
<dbReference type="InterPro" id="IPR000407">
    <property type="entry name" value="GDA1_CD39_NTPase"/>
</dbReference>
<dbReference type="HOGENOM" id="CLU_010246_4_2_1"/>
<dbReference type="OrthoDB" id="6372431at2759"/>
<keyword evidence="3 8" id="KW-0378">Hydrolase</keyword>
<evidence type="ECO:0000313" key="10">
    <source>
        <dbReference type="EMBL" id="KIM41085.1"/>
    </source>
</evidence>
<feature type="binding site" evidence="7">
    <location>
        <begin position="335"/>
        <end position="339"/>
    </location>
    <ligand>
        <name>ATP</name>
        <dbReference type="ChEBI" id="CHEBI:30616"/>
    </ligand>
</feature>
<organism evidence="10 11">
    <name type="scientific">Hebeloma cylindrosporum</name>
    <dbReference type="NCBI Taxonomy" id="76867"/>
    <lineage>
        <taxon>Eukaryota</taxon>
        <taxon>Fungi</taxon>
        <taxon>Dikarya</taxon>
        <taxon>Basidiomycota</taxon>
        <taxon>Agaricomycotina</taxon>
        <taxon>Agaricomycetes</taxon>
        <taxon>Agaricomycetidae</taxon>
        <taxon>Agaricales</taxon>
        <taxon>Agaricineae</taxon>
        <taxon>Hymenogastraceae</taxon>
        <taxon>Hebeloma</taxon>
    </lineage>
</organism>
<dbReference type="GO" id="GO:0000139">
    <property type="term" value="C:Golgi membrane"/>
    <property type="evidence" value="ECO:0007669"/>
    <property type="project" value="UniProtKB-SubCell"/>
</dbReference>
<dbReference type="GO" id="GO:0009134">
    <property type="term" value="P:nucleoside diphosphate catabolic process"/>
    <property type="evidence" value="ECO:0007669"/>
    <property type="project" value="TreeGrafter"/>
</dbReference>
<evidence type="ECO:0000256" key="2">
    <source>
        <dbReference type="ARBA" id="ARBA00009283"/>
    </source>
</evidence>
<keyword evidence="11" id="KW-1185">Reference proteome</keyword>
<name>A0A0C3BWV5_HEBCY</name>
<comment type="subcellular location">
    <subcellularLocation>
        <location evidence="1">Golgi apparatus membrane</location>
        <topology evidence="1">Single-pass type II membrane protein</topology>
    </subcellularLocation>
</comment>
<evidence type="ECO:0000256" key="6">
    <source>
        <dbReference type="PIRSR" id="PIRSR600407-1"/>
    </source>
</evidence>
<evidence type="ECO:0000256" key="5">
    <source>
        <dbReference type="ARBA" id="ARBA00038903"/>
    </source>
</evidence>
<evidence type="ECO:0000256" key="1">
    <source>
        <dbReference type="ARBA" id="ARBA00004323"/>
    </source>
</evidence>
<dbReference type="AlphaFoldDB" id="A0A0C3BWV5"/>
<dbReference type="PANTHER" id="PTHR11782">
    <property type="entry name" value="ADENOSINE/GUANOSINE DIPHOSPHATASE"/>
    <property type="match status" value="1"/>
</dbReference>
<dbReference type="PANTHER" id="PTHR11782:SF83">
    <property type="entry name" value="GUANOSINE-DIPHOSPHATASE"/>
    <property type="match status" value="1"/>
</dbReference>
<dbReference type="EMBL" id="KN831781">
    <property type="protein sequence ID" value="KIM41085.1"/>
    <property type="molecule type" value="Genomic_DNA"/>
</dbReference>
<evidence type="ECO:0000256" key="8">
    <source>
        <dbReference type="RuleBase" id="RU003833"/>
    </source>
</evidence>
<keyword evidence="7" id="KW-0547">Nucleotide-binding</keyword>
<protein>
    <recommendedName>
        <fullName evidence="5">guanosine-diphosphatase</fullName>
        <ecNumber evidence="5">3.6.1.42</ecNumber>
    </recommendedName>
</protein>
<accession>A0A0C3BWV5</accession>
<reference evidence="11" key="2">
    <citation type="submission" date="2015-01" db="EMBL/GenBank/DDBJ databases">
        <title>Evolutionary Origins and Diversification of the Mycorrhizal Mutualists.</title>
        <authorList>
            <consortium name="DOE Joint Genome Institute"/>
            <consortium name="Mycorrhizal Genomics Consortium"/>
            <person name="Kohler A."/>
            <person name="Kuo A."/>
            <person name="Nagy L.G."/>
            <person name="Floudas D."/>
            <person name="Copeland A."/>
            <person name="Barry K.W."/>
            <person name="Cichocki N."/>
            <person name="Veneault-Fourrey C."/>
            <person name="LaButti K."/>
            <person name="Lindquist E.A."/>
            <person name="Lipzen A."/>
            <person name="Lundell T."/>
            <person name="Morin E."/>
            <person name="Murat C."/>
            <person name="Riley R."/>
            <person name="Ohm R."/>
            <person name="Sun H."/>
            <person name="Tunlid A."/>
            <person name="Henrissat B."/>
            <person name="Grigoriev I.V."/>
            <person name="Hibbett D.S."/>
            <person name="Martin F."/>
        </authorList>
    </citation>
    <scope>NUCLEOTIDE SEQUENCE [LARGE SCALE GENOMIC DNA]</scope>
    <source>
        <strain evidence="11">h7</strain>
    </source>
</reference>
<gene>
    <name evidence="10" type="ORF">M413DRAFT_159089</name>
</gene>
<evidence type="ECO:0000313" key="11">
    <source>
        <dbReference type="Proteomes" id="UP000053424"/>
    </source>
</evidence>
<dbReference type="EC" id="3.6.1.42" evidence="5"/>
<dbReference type="STRING" id="686832.A0A0C3BWV5"/>
<proteinExistence type="inferred from homology"/>
<dbReference type="GO" id="GO:0045134">
    <property type="term" value="F:UDP phosphatase activity"/>
    <property type="evidence" value="ECO:0007669"/>
    <property type="project" value="TreeGrafter"/>
</dbReference>
<feature type="region of interest" description="Disordered" evidence="9">
    <location>
        <begin position="1"/>
        <end position="42"/>
    </location>
</feature>
<evidence type="ECO:0000256" key="4">
    <source>
        <dbReference type="ARBA" id="ARBA00037742"/>
    </source>
</evidence>
<evidence type="ECO:0000256" key="9">
    <source>
        <dbReference type="SAM" id="MobiDB-lite"/>
    </source>
</evidence>
<dbReference type="PROSITE" id="PS01238">
    <property type="entry name" value="GDA1_CD39_NTPASE"/>
    <property type="match status" value="1"/>
</dbReference>
<comment type="similarity">
    <text evidence="2 8">Belongs to the GDA1/CD39 NTPase family.</text>
</comment>
<feature type="region of interest" description="Disordered" evidence="9">
    <location>
        <begin position="111"/>
        <end position="169"/>
    </location>
</feature>
<dbReference type="GO" id="GO:0004382">
    <property type="term" value="F:GDP phosphatase activity"/>
    <property type="evidence" value="ECO:0007669"/>
    <property type="project" value="UniProtKB-EC"/>
</dbReference>
<reference evidence="10 11" key="1">
    <citation type="submission" date="2014-04" db="EMBL/GenBank/DDBJ databases">
        <authorList>
            <consortium name="DOE Joint Genome Institute"/>
            <person name="Kuo A."/>
            <person name="Gay G."/>
            <person name="Dore J."/>
            <person name="Kohler A."/>
            <person name="Nagy L.G."/>
            <person name="Floudas D."/>
            <person name="Copeland A."/>
            <person name="Barry K.W."/>
            <person name="Cichocki N."/>
            <person name="Veneault-Fourrey C."/>
            <person name="LaButti K."/>
            <person name="Lindquist E.A."/>
            <person name="Lipzen A."/>
            <person name="Lundell T."/>
            <person name="Morin E."/>
            <person name="Murat C."/>
            <person name="Sun H."/>
            <person name="Tunlid A."/>
            <person name="Henrissat B."/>
            <person name="Grigoriev I.V."/>
            <person name="Hibbett D.S."/>
            <person name="Martin F."/>
            <person name="Nordberg H.P."/>
            <person name="Cantor M.N."/>
            <person name="Hua S.X."/>
        </authorList>
    </citation>
    <scope>NUCLEOTIDE SEQUENCE [LARGE SCALE GENOMIC DNA]</scope>
    <source>
        <strain evidence="11">h7</strain>
    </source>
</reference>
<feature type="active site" description="Proton acceptor" evidence="6">
    <location>
        <position position="302"/>
    </location>
</feature>
<comment type="function">
    <text evidence="4">After transfer of sugars to endogenous macromolecular acceptors, the enzyme converts nucleoside diphosphates to nucleoside monophosphates which in turn exit the Golgi lumen in a coupled antiporter reaction, allowing entry of additional nucleotide sugar from the cytosol.</text>
</comment>
<evidence type="ECO:0000256" key="3">
    <source>
        <dbReference type="ARBA" id="ARBA00022801"/>
    </source>
</evidence>
<dbReference type="Pfam" id="PF01150">
    <property type="entry name" value="GDA1_CD39"/>
    <property type="match status" value="1"/>
</dbReference>
<sequence length="598" mass="66068">MVDGYHSKSLKQKSSFRIEIHPATDRSSSSPPPPSARSSGLEIPTNFAQHIRSRYMSMISPRSSNYERLEGGHGPSRTGGAKRFGWKKFAVAAVVLIGLVYLFGPRASRKLPWKASGKKPDTSGYPYDDDNIEPLPVTKPSQKSPPKAKHPGSYEEDPDPTKTTHCTLPYSSKSPLVQYALMIDAGSTGSRIHIYKFNNCGASAGYEYEVFKMIQPGLSSFAGKPQEAAKSLDVLLDEAVRVVPKSLQSCTPVAVKATAGLRLLPGSQSADILHAIEERLHDSYPFQVPEKDGVVIMDGKDEGVYAWITANYLLDTIKADTPKNTPTYAVLDLGGASTQIVFEPTFASSGQKLEEGEHKYDLKFGGRTHVLYQHSYLGYGLMRARRHVHSLVDFMASIRVQTPKDGVVGNPCLARGTKRVVEVTDDRTQVKRSVTMYGEEIGSFEACDRVMQLVLAKDSICEMKPCSFNGVYQPSLLDSFPHGKVLLLSYFYDRLSPLVPPSKPLTVSTFAEIAHEVCLGRSNWVKQPWGKDKALMKELEGRPEWCLDLTFMHALLQLGYEFQDTREVKMEKKVKGTELGWCLGATIAMVGAELTCRA</sequence>
<dbReference type="GO" id="GO:0006487">
    <property type="term" value="P:protein N-linked glycosylation"/>
    <property type="evidence" value="ECO:0007669"/>
    <property type="project" value="TreeGrafter"/>
</dbReference>